<keyword evidence="7" id="KW-0915">Sodium</keyword>
<evidence type="ECO:0000256" key="3">
    <source>
        <dbReference type="ARBA" id="ARBA00022448"/>
    </source>
</evidence>
<accession>A0ABM5JBW1</accession>
<dbReference type="Proteomes" id="UP001652680">
    <property type="component" value="Unassembled WGS sequence"/>
</dbReference>
<keyword evidence="10 12" id="KW-0739">Sodium transport</keyword>
<name>A0ABM5JBW1_DRORH</name>
<feature type="transmembrane region" description="Helical" evidence="13">
    <location>
        <begin position="33"/>
        <end position="52"/>
    </location>
</feature>
<evidence type="ECO:0000313" key="14">
    <source>
        <dbReference type="EnsemblMetazoa" id="XP_044316309.1"/>
    </source>
</evidence>
<feature type="transmembrane region" description="Helical" evidence="13">
    <location>
        <begin position="458"/>
        <end position="491"/>
    </location>
</feature>
<keyword evidence="4 12" id="KW-0894">Sodium channel</keyword>
<sequence>MYQNIENITRDIVRINQTLLLAKHARYRRWPRSIIHFIALYFNNCCIHGFRYLVKAMLVVFEKFLWLVLLFVSIYFCIVVCLSSIDRYYTKSTHIGLERNYYFWNTTLPSVTICPMHRLDSALFADYCRKNGIKGTQKTVFWDFLENLANSTYINFQNIPESDQIDQIIKDIGLKPEHYMDVIYNLTFDSTYDPFEQNRTRCVDGQTYIHVRQVLTEYGLCYLGNTRLGLMYSSRYLIFGKYPEFNKYEHQRKLLPHVEGSFFVPDVEYTVVGFTSPAIDSYIHSAYEVMKVDANFGYTSDGMVFDPYLEEITAEDNLERHTTVSMRKCRFHHESNLTHFPFYTRNVCMQECRLNLAYKLCKCIPHFYPNRITNPKKVCDYKTLRSCFPRYTSNFLQLYEKNGSDKKTRVCYCEQNCIDSVVTMRTALPLLDSKELLQSIGCKVSVKRWPQNRLKRQVIFSLTDLLVSIGGTAGLFLGFSVLGLVEVLYFFTIRLIWQSLGYTL</sequence>
<evidence type="ECO:0000256" key="7">
    <source>
        <dbReference type="ARBA" id="ARBA00023053"/>
    </source>
</evidence>
<comment type="similarity">
    <text evidence="2 12">Belongs to the amiloride-sensitive sodium channel (TC 1.A.6) family.</text>
</comment>
<keyword evidence="11 12" id="KW-0407">Ion channel</keyword>
<dbReference type="Gene3D" id="1.10.287.820">
    <property type="entry name" value="Acid-sensing ion channel domain"/>
    <property type="match status" value="1"/>
</dbReference>
<evidence type="ECO:0000313" key="15">
    <source>
        <dbReference type="Proteomes" id="UP001652680"/>
    </source>
</evidence>
<evidence type="ECO:0000256" key="5">
    <source>
        <dbReference type="ARBA" id="ARBA00022692"/>
    </source>
</evidence>
<dbReference type="RefSeq" id="XP_044316309.1">
    <property type="nucleotide sequence ID" value="XM_044460374.1"/>
</dbReference>
<organism evidence="14 15">
    <name type="scientific">Drosophila rhopaloa</name>
    <name type="common">Fruit fly</name>
    <dbReference type="NCBI Taxonomy" id="1041015"/>
    <lineage>
        <taxon>Eukaryota</taxon>
        <taxon>Metazoa</taxon>
        <taxon>Ecdysozoa</taxon>
        <taxon>Arthropoda</taxon>
        <taxon>Hexapoda</taxon>
        <taxon>Insecta</taxon>
        <taxon>Pterygota</taxon>
        <taxon>Neoptera</taxon>
        <taxon>Endopterygota</taxon>
        <taxon>Diptera</taxon>
        <taxon>Brachycera</taxon>
        <taxon>Muscomorpha</taxon>
        <taxon>Ephydroidea</taxon>
        <taxon>Drosophilidae</taxon>
        <taxon>Drosophila</taxon>
        <taxon>Sophophora</taxon>
    </lineage>
</organism>
<dbReference type="EnsemblMetazoa" id="XM_044460374.1">
    <property type="protein sequence ID" value="XP_044316309.1"/>
    <property type="gene ID" value="LOC108041442"/>
</dbReference>
<dbReference type="Pfam" id="PF00858">
    <property type="entry name" value="ASC"/>
    <property type="match status" value="1"/>
</dbReference>
<proteinExistence type="inferred from homology"/>
<dbReference type="PANTHER" id="PTHR11690">
    <property type="entry name" value="AMILORIDE-SENSITIVE SODIUM CHANNEL-RELATED"/>
    <property type="match status" value="1"/>
</dbReference>
<keyword evidence="6 13" id="KW-1133">Transmembrane helix</keyword>
<keyword evidence="3 12" id="KW-0813">Transport</keyword>
<evidence type="ECO:0000256" key="6">
    <source>
        <dbReference type="ARBA" id="ARBA00022989"/>
    </source>
</evidence>
<reference evidence="14" key="2">
    <citation type="submission" date="2025-05" db="UniProtKB">
        <authorList>
            <consortium name="EnsemblMetazoa"/>
        </authorList>
    </citation>
    <scope>IDENTIFICATION</scope>
</reference>
<keyword evidence="9 13" id="KW-0472">Membrane</keyword>
<reference evidence="15" key="1">
    <citation type="journal article" date="2021" name="Elife">
        <title>Highly contiguous assemblies of 101 drosophilid genomes.</title>
        <authorList>
            <person name="Kim B.Y."/>
            <person name="Wang J.R."/>
            <person name="Miller D.E."/>
            <person name="Barmina O."/>
            <person name="Delaney E."/>
            <person name="Thompson A."/>
            <person name="Comeault A.A."/>
            <person name="Peede D."/>
            <person name="D'Agostino E.R."/>
            <person name="Pelaez J."/>
            <person name="Aguilar J.M."/>
            <person name="Haji D."/>
            <person name="Matsunaga T."/>
            <person name="Armstrong E.E."/>
            <person name="Zych M."/>
            <person name="Ogawa Y."/>
            <person name="Stamenkovic-Radak M."/>
            <person name="Jelic M."/>
            <person name="Veselinovic M.S."/>
            <person name="Tanaskovic M."/>
            <person name="Eric P."/>
            <person name="Gao J.J."/>
            <person name="Katoh T.K."/>
            <person name="Toda M.J."/>
            <person name="Watabe H."/>
            <person name="Watada M."/>
            <person name="Davis J.S."/>
            <person name="Moyle L.C."/>
            <person name="Manoli G."/>
            <person name="Bertolini E."/>
            <person name="Kostal V."/>
            <person name="Hawley R.S."/>
            <person name="Takahashi A."/>
            <person name="Jones C.D."/>
            <person name="Price D.K."/>
            <person name="Whiteman N."/>
            <person name="Kopp A."/>
            <person name="Matute D.R."/>
            <person name="Petrov D.A."/>
        </authorList>
    </citation>
    <scope>NUCLEOTIDE SEQUENCE [LARGE SCALE GENOMIC DNA]</scope>
</reference>
<comment type="subcellular location">
    <subcellularLocation>
        <location evidence="1">Membrane</location>
        <topology evidence="1">Multi-pass membrane protein</topology>
    </subcellularLocation>
</comment>
<evidence type="ECO:0000256" key="8">
    <source>
        <dbReference type="ARBA" id="ARBA00023065"/>
    </source>
</evidence>
<evidence type="ECO:0000256" key="1">
    <source>
        <dbReference type="ARBA" id="ARBA00004141"/>
    </source>
</evidence>
<keyword evidence="15" id="KW-1185">Reference proteome</keyword>
<feature type="transmembrane region" description="Helical" evidence="13">
    <location>
        <begin position="64"/>
        <end position="85"/>
    </location>
</feature>
<keyword evidence="8 12" id="KW-0406">Ion transport</keyword>
<dbReference type="InterPro" id="IPR001873">
    <property type="entry name" value="ENaC"/>
</dbReference>
<evidence type="ECO:0008006" key="16">
    <source>
        <dbReference type="Google" id="ProtNLM"/>
    </source>
</evidence>
<protein>
    <recommendedName>
        <fullName evidence="16">Sodium channel protein Nach</fullName>
    </recommendedName>
</protein>
<evidence type="ECO:0000256" key="10">
    <source>
        <dbReference type="ARBA" id="ARBA00023201"/>
    </source>
</evidence>
<evidence type="ECO:0000256" key="2">
    <source>
        <dbReference type="ARBA" id="ARBA00007193"/>
    </source>
</evidence>
<evidence type="ECO:0000256" key="12">
    <source>
        <dbReference type="RuleBase" id="RU000679"/>
    </source>
</evidence>
<evidence type="ECO:0000256" key="4">
    <source>
        <dbReference type="ARBA" id="ARBA00022461"/>
    </source>
</evidence>
<dbReference type="GeneID" id="108041442"/>
<evidence type="ECO:0000256" key="13">
    <source>
        <dbReference type="SAM" id="Phobius"/>
    </source>
</evidence>
<dbReference type="PANTHER" id="PTHR11690:SF179">
    <property type="entry name" value="PICKPOCKET 10"/>
    <property type="match status" value="1"/>
</dbReference>
<keyword evidence="5 12" id="KW-0812">Transmembrane</keyword>
<dbReference type="Gene3D" id="1.10.287.770">
    <property type="entry name" value="YojJ-like"/>
    <property type="match status" value="1"/>
</dbReference>
<evidence type="ECO:0000256" key="11">
    <source>
        <dbReference type="ARBA" id="ARBA00023303"/>
    </source>
</evidence>
<evidence type="ECO:0000256" key="9">
    <source>
        <dbReference type="ARBA" id="ARBA00023136"/>
    </source>
</evidence>